<evidence type="ECO:0000256" key="1">
    <source>
        <dbReference type="SAM" id="MobiDB-lite"/>
    </source>
</evidence>
<dbReference type="Gene3D" id="3.40.30.10">
    <property type="entry name" value="Glutaredoxin"/>
    <property type="match status" value="1"/>
</dbReference>
<feature type="compositionally biased region" description="Basic and acidic residues" evidence="1">
    <location>
        <begin position="427"/>
        <end position="444"/>
    </location>
</feature>
<feature type="compositionally biased region" description="Basic and acidic residues" evidence="1">
    <location>
        <begin position="335"/>
        <end position="349"/>
    </location>
</feature>
<dbReference type="InterPro" id="IPR036249">
    <property type="entry name" value="Thioredoxin-like_sf"/>
</dbReference>
<feature type="compositionally biased region" description="Basic and acidic residues" evidence="1">
    <location>
        <begin position="169"/>
        <end position="191"/>
    </location>
</feature>
<feature type="compositionally biased region" description="Polar residues" evidence="1">
    <location>
        <begin position="143"/>
        <end position="153"/>
    </location>
</feature>
<accession>A0A060TD33</accession>
<evidence type="ECO:0000313" key="2">
    <source>
        <dbReference type="EMBL" id="CDP36792.1"/>
    </source>
</evidence>
<gene>
    <name evidence="2" type="ORF">GNLVRS02_ARAD1B21076g</name>
</gene>
<feature type="compositionally biased region" description="Basic and acidic residues" evidence="1">
    <location>
        <begin position="692"/>
        <end position="705"/>
    </location>
</feature>
<organism evidence="2">
    <name type="scientific">Blastobotrys adeninivorans</name>
    <name type="common">Yeast</name>
    <name type="synonym">Arxula adeninivorans</name>
    <dbReference type="NCBI Taxonomy" id="409370"/>
    <lineage>
        <taxon>Eukaryota</taxon>
        <taxon>Fungi</taxon>
        <taxon>Dikarya</taxon>
        <taxon>Ascomycota</taxon>
        <taxon>Saccharomycotina</taxon>
        <taxon>Dipodascomycetes</taxon>
        <taxon>Dipodascales</taxon>
        <taxon>Trichomonascaceae</taxon>
        <taxon>Blastobotrys</taxon>
    </lineage>
</organism>
<feature type="compositionally biased region" description="Basic and acidic residues" evidence="1">
    <location>
        <begin position="1"/>
        <end position="23"/>
    </location>
</feature>
<protein>
    <submittedName>
        <fullName evidence="2">ARAD1B21076p</fullName>
    </submittedName>
</protein>
<feature type="compositionally biased region" description="Low complexity" evidence="1">
    <location>
        <begin position="57"/>
        <end position="71"/>
    </location>
</feature>
<dbReference type="EMBL" id="HG937692">
    <property type="protein sequence ID" value="CDP36792.1"/>
    <property type="molecule type" value="Genomic_DNA"/>
</dbReference>
<dbReference type="AlphaFoldDB" id="A0A060TD33"/>
<feature type="compositionally biased region" description="Basic and acidic residues" evidence="1">
    <location>
        <begin position="466"/>
        <end position="484"/>
    </location>
</feature>
<feature type="compositionally biased region" description="Basic and acidic residues" evidence="1">
    <location>
        <begin position="562"/>
        <end position="581"/>
    </location>
</feature>
<feature type="compositionally biased region" description="Basic and acidic residues" evidence="1">
    <location>
        <begin position="589"/>
        <end position="609"/>
    </location>
</feature>
<dbReference type="Pfam" id="PF04908">
    <property type="entry name" value="SH3BGR"/>
    <property type="match status" value="1"/>
</dbReference>
<feature type="compositionally biased region" description="Polar residues" evidence="1">
    <location>
        <begin position="730"/>
        <end position="742"/>
    </location>
</feature>
<dbReference type="InterPro" id="IPR006993">
    <property type="entry name" value="Glut_rich_SH3-bd"/>
</dbReference>
<feature type="region of interest" description="Disordered" evidence="1">
    <location>
        <begin position="1"/>
        <end position="863"/>
    </location>
</feature>
<feature type="compositionally biased region" description="Basic and acidic residues" evidence="1">
    <location>
        <begin position="238"/>
        <end position="271"/>
    </location>
</feature>
<reference evidence="2" key="1">
    <citation type="submission" date="2014-02" db="EMBL/GenBank/DDBJ databases">
        <authorList>
            <person name="Genoscope - CEA"/>
        </authorList>
    </citation>
    <scope>NUCLEOTIDE SEQUENCE</scope>
    <source>
        <strain evidence="2">LS3</strain>
    </source>
</reference>
<feature type="compositionally biased region" description="Low complexity" evidence="1">
    <location>
        <begin position="321"/>
        <end position="332"/>
    </location>
</feature>
<sequence length="958" mass="102672">MDKNESDAVAHNQGHAEGEDSKHVSSLTPVSTREAADSDQSSQYSESGAIDSDADNDSVASEDAAADVMDSYLDSDGDEEEVAPDTTTSAPEIATGPAAQPETGSAKGAKDTDQPRMDEDEPTSKANDPIKSAKDSHIKSLDTESSTVSSVKNEASEHEYRGSTTDSAVKQDEDTIKQDKDSIDHSSKVKTDSATPAVKKAASEHNVESDELADPDSTPAEEKKAQPEHSQSSAVDSSARETRTVSKTNDAEIHGEKPDDASDSSPRKQTGDADQENLEGEEREADKTNSTSLESESSPSEHDKLTEPEAITAVDKHESKSAPAEGSSSSAKMKQAKEINEPETDKSIAEENETEPEDDTPKPAPIASSVDPVEENDTSEIASVKSIDKTEAPEAAPTQKDVASGELSEDDKGYDECDQAENTPLKQVEDAIEPKTDRPFEQEKAVIAASNDLPEKDDLAGSSTEKQTEAESHLGIDKPSMVDKDELDSSPTVAASEQSTDSGEPEKETPVGHDEKNDGTEKDTEEVKPAKTALSESDSKTPAYLPVDSTEKSVPKNSDSVEQAKDETDRDEQVQEHEKASTEGAATLSKEKDDNDKSGSSSEKIKEVEANDETQSPENTVPVPTPAGSKEGMDISTSSDVTTDSQAGAEPDSLVAEKSVKTNEDSEPSESANLPQPDNSLSEKTSTPLPESKPEDTKDVHRESADTPVSEGSPHGHDASPESVDAPVSGESSSGLKVTTLDSDSKDKPDLNVQESVSHKSEQQERSILVDATVKSSNESVPSGAHDGIKEKDKELDAEEVMAAASKSGEDKASEKSGNNDSDRSDGSEDDQSESESDSSDEESGEESDEDSEESDSEEEQPKIYIYTSFTSGTHYVTPDTYRLAAILEAHDIKFEVIDLATNERAKRLWKLWGKGRRLPAVVRDDEVVGNYSQIQEAVENSELREVVLEDEIMPYRP</sequence>
<feature type="compositionally biased region" description="Basic and acidic residues" evidence="1">
    <location>
        <begin position="504"/>
        <end position="529"/>
    </location>
</feature>
<feature type="compositionally biased region" description="Polar residues" evidence="1">
    <location>
        <begin position="669"/>
        <end position="689"/>
    </location>
</feature>
<reference evidence="2" key="2">
    <citation type="submission" date="2014-06" db="EMBL/GenBank/DDBJ databases">
        <title>The complete genome of Blastobotrys (Arxula) adeninivorans LS3 - a yeast of biotechnological interest.</title>
        <authorList>
            <person name="Kunze G."/>
            <person name="Gaillardin C."/>
            <person name="Czernicka M."/>
            <person name="Durrens P."/>
            <person name="Martin T."/>
            <person name="Boer E."/>
            <person name="Gabaldon T."/>
            <person name="Cruz J."/>
            <person name="Talla E."/>
            <person name="Marck C."/>
            <person name="Goffeau A."/>
            <person name="Barbe V."/>
            <person name="Baret P."/>
            <person name="Baronian K."/>
            <person name="Beier S."/>
            <person name="Bleykasten C."/>
            <person name="Bode R."/>
            <person name="Casaregola S."/>
            <person name="Despons L."/>
            <person name="Fairhead C."/>
            <person name="Giersberg M."/>
            <person name="Gierski P."/>
            <person name="Hahnel U."/>
            <person name="Hartmann A."/>
            <person name="Jankowska D."/>
            <person name="Jubin C."/>
            <person name="Jung P."/>
            <person name="Lafontaine I."/>
            <person name="Leh-Louis V."/>
            <person name="Lemaire M."/>
            <person name="Marcet-Houben M."/>
            <person name="Mascher M."/>
            <person name="Morel G."/>
            <person name="Richard G.-F."/>
            <person name="Riechen J."/>
            <person name="Sacerdot C."/>
            <person name="Sarkar A."/>
            <person name="Savel G."/>
            <person name="Schacherer J."/>
            <person name="Sherman D."/>
            <person name="Straub M.-L."/>
            <person name="Stein N."/>
            <person name="Thierry A."/>
            <person name="Trautwein-Schult A."/>
            <person name="Westhof E."/>
            <person name="Worch S."/>
            <person name="Dujon B."/>
            <person name="Souciet J.-L."/>
            <person name="Wincker P."/>
            <person name="Scholz U."/>
            <person name="Neuveglise N."/>
        </authorList>
    </citation>
    <scope>NUCLEOTIDE SEQUENCE</scope>
    <source>
        <strain evidence="2">LS3</strain>
    </source>
</reference>
<dbReference type="PROSITE" id="PS51354">
    <property type="entry name" value="GLUTAREDOXIN_2"/>
    <property type="match status" value="1"/>
</dbReference>
<feature type="compositionally biased region" description="Acidic residues" evidence="1">
    <location>
        <begin position="273"/>
        <end position="283"/>
    </location>
</feature>
<proteinExistence type="predicted"/>
<feature type="compositionally biased region" description="Basic and acidic residues" evidence="1">
    <location>
        <begin position="131"/>
        <end position="142"/>
    </location>
</feature>
<feature type="compositionally biased region" description="Basic and acidic residues" evidence="1">
    <location>
        <begin position="108"/>
        <end position="117"/>
    </location>
</feature>
<name>A0A060TD33_BLAAD</name>
<dbReference type="SUPFAM" id="SSF52833">
    <property type="entry name" value="Thioredoxin-like"/>
    <property type="match status" value="1"/>
</dbReference>
<feature type="compositionally biased region" description="Acidic residues" evidence="1">
    <location>
        <begin position="73"/>
        <end position="83"/>
    </location>
</feature>
<feature type="compositionally biased region" description="Polar residues" evidence="1">
    <location>
        <begin position="489"/>
        <end position="502"/>
    </location>
</feature>
<feature type="compositionally biased region" description="Low complexity" evidence="1">
    <location>
        <begin position="634"/>
        <end position="645"/>
    </location>
</feature>
<feature type="compositionally biased region" description="Acidic residues" evidence="1">
    <location>
        <begin position="828"/>
        <end position="859"/>
    </location>
</feature>